<evidence type="ECO:0000313" key="1">
    <source>
        <dbReference type="EMBL" id="CCA17229.1"/>
    </source>
</evidence>
<sequence>MAQDMYCWHLSMTGLRIIVKCLICLGVLLGPEAKYHYLVSNVACCIHNIRLDFDSQNQYKNSILFRQFVRIQWQLFDKLHILHDHAFHNDDSSHHVIKTPPITIILTEFAFMFCFERITYFCQK</sequence>
<gene>
    <name evidence="1" type="primary">AlNc14C32G2926</name>
    <name evidence="1" type="ORF">ALNC14_033720</name>
</gene>
<accession>F0W7X6</accession>
<dbReference type="AlphaFoldDB" id="F0W7X6"/>
<dbReference type="EMBL" id="FR824077">
    <property type="protein sequence ID" value="CCA17229.1"/>
    <property type="molecule type" value="Genomic_DNA"/>
</dbReference>
<name>F0W7X6_9STRA</name>
<organism evidence="1">
    <name type="scientific">Albugo laibachii Nc14</name>
    <dbReference type="NCBI Taxonomy" id="890382"/>
    <lineage>
        <taxon>Eukaryota</taxon>
        <taxon>Sar</taxon>
        <taxon>Stramenopiles</taxon>
        <taxon>Oomycota</taxon>
        <taxon>Peronosporomycetes</taxon>
        <taxon>Albuginales</taxon>
        <taxon>Albuginaceae</taxon>
        <taxon>Albugo</taxon>
    </lineage>
</organism>
<dbReference type="HOGENOM" id="CLU_2008174_0_0_1"/>
<reference evidence="1" key="2">
    <citation type="submission" date="2011-02" db="EMBL/GenBank/DDBJ databases">
        <authorList>
            <person name="MacLean D."/>
        </authorList>
    </citation>
    <scope>NUCLEOTIDE SEQUENCE</scope>
</reference>
<proteinExistence type="predicted"/>
<reference evidence="1" key="1">
    <citation type="journal article" date="2011" name="PLoS Biol.">
        <title>Gene gain and loss during evolution of obligate parasitism in the white rust pathogen of Arabidopsis thaliana.</title>
        <authorList>
            <person name="Kemen E."/>
            <person name="Gardiner A."/>
            <person name="Schultz-Larsen T."/>
            <person name="Kemen A.C."/>
            <person name="Balmuth A.L."/>
            <person name="Robert-Seilaniantz A."/>
            <person name="Bailey K."/>
            <person name="Holub E."/>
            <person name="Studholme D.J."/>
            <person name="Maclean D."/>
            <person name="Jones J.D."/>
        </authorList>
    </citation>
    <scope>NUCLEOTIDE SEQUENCE</scope>
</reference>
<protein>
    <submittedName>
        <fullName evidence="1">AlNc14C32G2926 protein</fullName>
    </submittedName>
</protein>